<evidence type="ECO:0000313" key="2">
    <source>
        <dbReference type="Proteomes" id="UP000053097"/>
    </source>
</evidence>
<dbReference type="OrthoDB" id="7694702at2759"/>
<accession>A0A026VWH0</accession>
<organism evidence="1 2">
    <name type="scientific">Ooceraea biroi</name>
    <name type="common">Clonal raider ant</name>
    <name type="synonym">Cerapachys biroi</name>
    <dbReference type="NCBI Taxonomy" id="2015173"/>
    <lineage>
        <taxon>Eukaryota</taxon>
        <taxon>Metazoa</taxon>
        <taxon>Ecdysozoa</taxon>
        <taxon>Arthropoda</taxon>
        <taxon>Hexapoda</taxon>
        <taxon>Insecta</taxon>
        <taxon>Pterygota</taxon>
        <taxon>Neoptera</taxon>
        <taxon>Endopterygota</taxon>
        <taxon>Hymenoptera</taxon>
        <taxon>Apocrita</taxon>
        <taxon>Aculeata</taxon>
        <taxon>Formicoidea</taxon>
        <taxon>Formicidae</taxon>
        <taxon>Dorylinae</taxon>
        <taxon>Ooceraea</taxon>
    </lineage>
</organism>
<reference evidence="1 2" key="1">
    <citation type="journal article" date="2014" name="Curr. Biol.">
        <title>The genome of the clonal raider ant Cerapachys biroi.</title>
        <authorList>
            <person name="Oxley P.R."/>
            <person name="Ji L."/>
            <person name="Fetter-Pruneda I."/>
            <person name="McKenzie S.K."/>
            <person name="Li C."/>
            <person name="Hu H."/>
            <person name="Zhang G."/>
            <person name="Kronauer D.J."/>
        </authorList>
    </citation>
    <scope>NUCLEOTIDE SEQUENCE [LARGE SCALE GENOMIC DNA]</scope>
</reference>
<proteinExistence type="predicted"/>
<dbReference type="EMBL" id="KK107712">
    <property type="protein sequence ID" value="EZA48015.1"/>
    <property type="molecule type" value="Genomic_DNA"/>
</dbReference>
<sequence>MDKRIWRWKGKKLEEVKEIKYLGYVFQRNGKQDAHVRDRKDLGRRLWLFDKLVWTVLAYGVEIWGWEEREEMEKFEERYLRWRLGVVGKTPSYLISEELQRDKLRGRAVKRARGFEKRLEEGRGG</sequence>
<dbReference type="AlphaFoldDB" id="A0A026VWH0"/>
<dbReference type="Proteomes" id="UP000053097">
    <property type="component" value="Unassembled WGS sequence"/>
</dbReference>
<keyword evidence="2" id="KW-1185">Reference proteome</keyword>
<evidence type="ECO:0000313" key="1">
    <source>
        <dbReference type="EMBL" id="EZA48015.1"/>
    </source>
</evidence>
<dbReference type="STRING" id="2015173.A0A026VWH0"/>
<gene>
    <name evidence="1" type="ORF">X777_14456</name>
</gene>
<protein>
    <submittedName>
        <fullName evidence="1">Uncharacterized protein</fullName>
    </submittedName>
</protein>
<name>A0A026VWH0_OOCBI</name>
<dbReference type="OMA" id="TSAHIIH"/>